<proteinExistence type="predicted"/>
<reference evidence="5 6" key="1">
    <citation type="submission" date="2016-08" db="EMBL/GenBank/DDBJ databases">
        <authorList>
            <person name="Seilhamer J.J."/>
        </authorList>
    </citation>
    <scope>NUCLEOTIDE SEQUENCE [LARGE SCALE GENOMIC DNA]</scope>
    <source>
        <strain evidence="5 6">PH27A</strain>
    </source>
</reference>
<dbReference type="Proteomes" id="UP000094291">
    <property type="component" value="Unassembled WGS sequence"/>
</dbReference>
<feature type="domain" description="HTH marR-type" evidence="4">
    <location>
        <begin position="2"/>
        <end position="135"/>
    </location>
</feature>
<keyword evidence="6" id="KW-1185">Reference proteome</keyword>
<dbReference type="Gene3D" id="1.10.10.10">
    <property type="entry name" value="Winged helix-like DNA-binding domain superfamily/Winged helix DNA-binding domain"/>
    <property type="match status" value="1"/>
</dbReference>
<dbReference type="InterPro" id="IPR036388">
    <property type="entry name" value="WH-like_DNA-bd_sf"/>
</dbReference>
<dbReference type="EMBL" id="MDTQ01000001">
    <property type="protein sequence ID" value="ODC03151.1"/>
    <property type="molecule type" value="Genomic_DNA"/>
</dbReference>
<name>A0A1E2V845_9GAMM</name>
<dbReference type="STRING" id="197479.BFW38_05920"/>
<dbReference type="PANTHER" id="PTHR33164:SF64">
    <property type="entry name" value="TRANSCRIPTIONAL REGULATOR SLYA"/>
    <property type="match status" value="1"/>
</dbReference>
<sequence length="143" mass="16505">MSIELGMRLARTHRLWRAALDKALKPLGMTQSRWLTLFILNRLGDGVSQKVLAERVGIEGPTLVRLLDSLQRQDLIERQQDEEDKRSKRIYLTPTAKPLLEKIEYIAEEVRQDILNGMSEDQQGELQTLLQHIETNAVRIMSD</sequence>
<evidence type="ECO:0000256" key="3">
    <source>
        <dbReference type="ARBA" id="ARBA00023163"/>
    </source>
</evidence>
<dbReference type="PROSITE" id="PS50995">
    <property type="entry name" value="HTH_MARR_2"/>
    <property type="match status" value="1"/>
</dbReference>
<keyword evidence="1" id="KW-0805">Transcription regulation</keyword>
<dbReference type="Pfam" id="PF12802">
    <property type="entry name" value="MarR_2"/>
    <property type="match status" value="1"/>
</dbReference>
<dbReference type="PANTHER" id="PTHR33164">
    <property type="entry name" value="TRANSCRIPTIONAL REGULATOR, MARR FAMILY"/>
    <property type="match status" value="1"/>
</dbReference>
<accession>A0A1E2V845</accession>
<gene>
    <name evidence="5" type="ORF">BFW38_05920</name>
</gene>
<dbReference type="PRINTS" id="PR00598">
    <property type="entry name" value="HTHMARR"/>
</dbReference>
<evidence type="ECO:0000256" key="2">
    <source>
        <dbReference type="ARBA" id="ARBA00023125"/>
    </source>
</evidence>
<evidence type="ECO:0000313" key="6">
    <source>
        <dbReference type="Proteomes" id="UP000094291"/>
    </source>
</evidence>
<dbReference type="GO" id="GO:0006950">
    <property type="term" value="P:response to stress"/>
    <property type="evidence" value="ECO:0007669"/>
    <property type="project" value="TreeGrafter"/>
</dbReference>
<evidence type="ECO:0000256" key="1">
    <source>
        <dbReference type="ARBA" id="ARBA00023015"/>
    </source>
</evidence>
<dbReference type="GO" id="GO:0003677">
    <property type="term" value="F:DNA binding"/>
    <property type="evidence" value="ECO:0007669"/>
    <property type="project" value="UniProtKB-KW"/>
</dbReference>
<keyword evidence="2" id="KW-0238">DNA-binding</keyword>
<dbReference type="InterPro" id="IPR039422">
    <property type="entry name" value="MarR/SlyA-like"/>
</dbReference>
<dbReference type="InterPro" id="IPR036390">
    <property type="entry name" value="WH_DNA-bd_sf"/>
</dbReference>
<organism evidence="5 6">
    <name type="scientific">Terasakiispira papahanaumokuakeensis</name>
    <dbReference type="NCBI Taxonomy" id="197479"/>
    <lineage>
        <taxon>Bacteria</taxon>
        <taxon>Pseudomonadati</taxon>
        <taxon>Pseudomonadota</taxon>
        <taxon>Gammaproteobacteria</taxon>
        <taxon>Oceanospirillales</taxon>
        <taxon>Terasakiispira</taxon>
    </lineage>
</organism>
<comment type="caution">
    <text evidence="5">The sequence shown here is derived from an EMBL/GenBank/DDBJ whole genome shotgun (WGS) entry which is preliminary data.</text>
</comment>
<dbReference type="RefSeq" id="WP_068997560.1">
    <property type="nucleotide sequence ID" value="NZ_MDTQ01000001.1"/>
</dbReference>
<dbReference type="InterPro" id="IPR000835">
    <property type="entry name" value="HTH_MarR-typ"/>
</dbReference>
<dbReference type="SMART" id="SM00347">
    <property type="entry name" value="HTH_MARR"/>
    <property type="match status" value="1"/>
</dbReference>
<dbReference type="SUPFAM" id="SSF46785">
    <property type="entry name" value="Winged helix' DNA-binding domain"/>
    <property type="match status" value="1"/>
</dbReference>
<evidence type="ECO:0000313" key="5">
    <source>
        <dbReference type="EMBL" id="ODC03151.1"/>
    </source>
</evidence>
<dbReference type="GO" id="GO:0003700">
    <property type="term" value="F:DNA-binding transcription factor activity"/>
    <property type="evidence" value="ECO:0007669"/>
    <property type="project" value="InterPro"/>
</dbReference>
<protein>
    <recommendedName>
        <fullName evidence="4">HTH marR-type domain-containing protein</fullName>
    </recommendedName>
</protein>
<dbReference type="AlphaFoldDB" id="A0A1E2V845"/>
<dbReference type="NCBIfam" id="NF002926">
    <property type="entry name" value="PRK03573.1"/>
    <property type="match status" value="1"/>
</dbReference>
<keyword evidence="3" id="KW-0804">Transcription</keyword>
<evidence type="ECO:0000259" key="4">
    <source>
        <dbReference type="PROSITE" id="PS50995"/>
    </source>
</evidence>